<evidence type="ECO:0000313" key="9">
    <source>
        <dbReference type="Proteomes" id="UP000077667"/>
    </source>
</evidence>
<evidence type="ECO:0000256" key="7">
    <source>
        <dbReference type="ARBA" id="ARBA00023244"/>
    </source>
</evidence>
<organism evidence="8 9">
    <name type="scientific">Niabella ginsenosidivorans</name>
    <dbReference type="NCBI Taxonomy" id="1176587"/>
    <lineage>
        <taxon>Bacteria</taxon>
        <taxon>Pseudomonadati</taxon>
        <taxon>Bacteroidota</taxon>
        <taxon>Chitinophagia</taxon>
        <taxon>Chitinophagales</taxon>
        <taxon>Chitinophagaceae</taxon>
        <taxon>Niabella</taxon>
    </lineage>
</organism>
<dbReference type="PRINTS" id="PR00073">
    <property type="entry name" value="COPRGNOXDASE"/>
</dbReference>
<comment type="subunit">
    <text evidence="3">Homodimer.</text>
</comment>
<accession>A0A1A9I7A3</accession>
<dbReference type="Pfam" id="PF01218">
    <property type="entry name" value="Coprogen_oxidas"/>
    <property type="match status" value="1"/>
</dbReference>
<sequence length="322" mass="36987">MKAELTKEFRQEWIEYVYGLQDTICKALEAEDGRALFKEDVWQRGENGKGGGGRSRVMENGNVFEKAGVNVSAVYGHITEEMRRVLNLAAPEAAAATGGTWFACGISLVLHPYNPFVPTTHANWRYFEAHDNEGNVSRRWFGGGADLTPCYLFEEDVVHFHSTLKKAIDPFGAHLYPLYKKQCDAYFTNTHRSNEMRGVGGVFYDHLYLNDEEEVKRLTAFQKANGDAFLEAYLPIVKKRKNTSFDRENKIWQEIRRGRYVEFNLIHDRGTLFGLKTNGRTESILMSLPPTVRFVYNYEPEPGSLEDQLLQVCKHPREWIDL</sequence>
<dbReference type="InterPro" id="IPR001260">
    <property type="entry name" value="Coprogen_oxidase_aer"/>
</dbReference>
<dbReference type="PANTHER" id="PTHR10755:SF0">
    <property type="entry name" value="OXYGEN-DEPENDENT COPROPORPHYRINOGEN-III OXIDASE, MITOCHONDRIAL"/>
    <property type="match status" value="1"/>
</dbReference>
<keyword evidence="9" id="KW-1185">Reference proteome</keyword>
<evidence type="ECO:0000256" key="5">
    <source>
        <dbReference type="ARBA" id="ARBA00023002"/>
    </source>
</evidence>
<evidence type="ECO:0000256" key="1">
    <source>
        <dbReference type="ARBA" id="ARBA00005168"/>
    </source>
</evidence>
<dbReference type="Gene3D" id="3.40.1500.10">
    <property type="entry name" value="Coproporphyrinogen III oxidase, aerobic"/>
    <property type="match status" value="1"/>
</dbReference>
<dbReference type="Proteomes" id="UP000077667">
    <property type="component" value="Chromosome"/>
</dbReference>
<dbReference type="NCBIfam" id="NF003727">
    <property type="entry name" value="PRK05330.1"/>
    <property type="match status" value="1"/>
</dbReference>
<evidence type="ECO:0000313" key="8">
    <source>
        <dbReference type="EMBL" id="ANH83496.1"/>
    </source>
</evidence>
<evidence type="ECO:0000256" key="4">
    <source>
        <dbReference type="ARBA" id="ARBA00012869"/>
    </source>
</evidence>
<evidence type="ECO:0000256" key="2">
    <source>
        <dbReference type="ARBA" id="ARBA00010644"/>
    </source>
</evidence>
<keyword evidence="6" id="KW-0350">Heme biosynthesis</keyword>
<evidence type="ECO:0000256" key="6">
    <source>
        <dbReference type="ARBA" id="ARBA00023133"/>
    </source>
</evidence>
<dbReference type="PANTHER" id="PTHR10755">
    <property type="entry name" value="COPROPORPHYRINOGEN III OXIDASE, MITOCHONDRIAL"/>
    <property type="match status" value="1"/>
</dbReference>
<dbReference type="GO" id="GO:0004109">
    <property type="term" value="F:coproporphyrinogen oxidase activity"/>
    <property type="evidence" value="ECO:0007669"/>
    <property type="project" value="UniProtKB-EC"/>
</dbReference>
<dbReference type="STRING" id="1176587.A8C56_23195"/>
<dbReference type="InterPro" id="IPR036406">
    <property type="entry name" value="Coprogen_oxidase_aer_sf"/>
</dbReference>
<comment type="pathway">
    <text evidence="1">Porphyrin-containing compound metabolism; protoporphyrin-IX biosynthesis; protoporphyrinogen-IX from coproporphyrinogen-III (O2 route): step 1/1.</text>
</comment>
<name>A0A1A9I7A3_9BACT</name>
<gene>
    <name evidence="8" type="ORF">A8C56_23195</name>
</gene>
<dbReference type="KEGG" id="nia:A8C56_23195"/>
<dbReference type="PIRSF" id="PIRSF000166">
    <property type="entry name" value="Coproporphyri_ox"/>
    <property type="match status" value="1"/>
</dbReference>
<dbReference type="SUPFAM" id="SSF102886">
    <property type="entry name" value="Coproporphyrinogen III oxidase"/>
    <property type="match status" value="1"/>
</dbReference>
<reference evidence="8 9" key="1">
    <citation type="submission" date="2016-05" db="EMBL/GenBank/DDBJ databases">
        <title>Niabella ginsenosidivorans BS26 whole genome sequencing.</title>
        <authorList>
            <person name="Im W.T."/>
            <person name="Siddiqi M.Z."/>
        </authorList>
    </citation>
    <scope>NUCLEOTIDE SEQUENCE [LARGE SCALE GENOMIC DNA]</scope>
    <source>
        <strain evidence="8 9">BS26</strain>
    </source>
</reference>
<dbReference type="AlphaFoldDB" id="A0A1A9I7A3"/>
<comment type="similarity">
    <text evidence="2">Belongs to the aerobic coproporphyrinogen-III oxidase family.</text>
</comment>
<dbReference type="GO" id="GO:0005737">
    <property type="term" value="C:cytoplasm"/>
    <property type="evidence" value="ECO:0007669"/>
    <property type="project" value="TreeGrafter"/>
</dbReference>
<dbReference type="OrthoDB" id="9777553at2"/>
<keyword evidence="7" id="KW-0627">Porphyrin biosynthesis</keyword>
<dbReference type="EMBL" id="CP015772">
    <property type="protein sequence ID" value="ANH83496.1"/>
    <property type="molecule type" value="Genomic_DNA"/>
</dbReference>
<dbReference type="EC" id="1.3.3.3" evidence="4"/>
<evidence type="ECO:0000256" key="3">
    <source>
        <dbReference type="ARBA" id="ARBA00011738"/>
    </source>
</evidence>
<protein>
    <recommendedName>
        <fullName evidence="4">coproporphyrinogen oxidase</fullName>
        <ecNumber evidence="4">1.3.3.3</ecNumber>
    </recommendedName>
</protein>
<dbReference type="RefSeq" id="WP_067761101.1">
    <property type="nucleotide sequence ID" value="NZ_CP015772.1"/>
</dbReference>
<proteinExistence type="inferred from homology"/>
<dbReference type="GO" id="GO:0006782">
    <property type="term" value="P:protoporphyrinogen IX biosynthetic process"/>
    <property type="evidence" value="ECO:0007669"/>
    <property type="project" value="TreeGrafter"/>
</dbReference>
<keyword evidence="5" id="KW-0560">Oxidoreductase</keyword>